<dbReference type="SMART" id="SM00465">
    <property type="entry name" value="GIYc"/>
    <property type="match status" value="1"/>
</dbReference>
<evidence type="ECO:0000259" key="2">
    <source>
        <dbReference type="PROSITE" id="PS50164"/>
    </source>
</evidence>
<dbReference type="Gene3D" id="3.40.1440.10">
    <property type="entry name" value="GIY-YIG endonuclease"/>
    <property type="match status" value="1"/>
</dbReference>
<dbReference type="GO" id="GO:0004519">
    <property type="term" value="F:endonuclease activity"/>
    <property type="evidence" value="ECO:0007669"/>
    <property type="project" value="UniProtKB-KW"/>
</dbReference>
<dbReference type="AlphaFoldDB" id="A0A2S1R2H7"/>
<organism evidence="3 4">
    <name type="scientific">Flavobacterium album</name>
    <dbReference type="NCBI Taxonomy" id="2175091"/>
    <lineage>
        <taxon>Bacteria</taxon>
        <taxon>Pseudomonadati</taxon>
        <taxon>Bacteroidota</taxon>
        <taxon>Flavobacteriia</taxon>
        <taxon>Flavobacteriales</taxon>
        <taxon>Flavobacteriaceae</taxon>
        <taxon>Flavobacterium</taxon>
    </lineage>
</organism>
<reference evidence="3 4" key="1">
    <citation type="submission" date="2018-04" db="EMBL/GenBank/DDBJ databases">
        <title>Genome sequencing of Flavobacterium sp. HYN0059.</title>
        <authorList>
            <person name="Yi H."/>
            <person name="Baek C."/>
        </authorList>
    </citation>
    <scope>NUCLEOTIDE SEQUENCE [LARGE SCALE GENOMIC DNA]</scope>
    <source>
        <strain evidence="3 4">HYN0059</strain>
    </source>
</reference>
<keyword evidence="3" id="KW-0255">Endonuclease</keyword>
<protein>
    <submittedName>
        <fullName evidence="3">Endonuclease</fullName>
    </submittedName>
</protein>
<accession>A0A2S1R2H7</accession>
<keyword evidence="3" id="KW-0540">Nuclease</keyword>
<keyword evidence="3" id="KW-0378">Hydrolase</keyword>
<proteinExistence type="inferred from homology"/>
<dbReference type="InterPro" id="IPR035901">
    <property type="entry name" value="GIY-YIG_endonuc_sf"/>
</dbReference>
<dbReference type="PROSITE" id="PS50164">
    <property type="entry name" value="GIY_YIG"/>
    <property type="match status" value="1"/>
</dbReference>
<name>A0A2S1R2H7_9FLAO</name>
<evidence type="ECO:0000313" key="4">
    <source>
        <dbReference type="Proteomes" id="UP000244929"/>
    </source>
</evidence>
<dbReference type="RefSeq" id="WP_108779508.1">
    <property type="nucleotide sequence ID" value="NZ_CP029186.1"/>
</dbReference>
<dbReference type="OrthoDB" id="9807770at2"/>
<comment type="similarity">
    <text evidence="1">Belongs to the UPF0213 family.</text>
</comment>
<dbReference type="KEGG" id="falb:HYN59_17450"/>
<evidence type="ECO:0000256" key="1">
    <source>
        <dbReference type="ARBA" id="ARBA00007435"/>
    </source>
</evidence>
<dbReference type="EMBL" id="CP029186">
    <property type="protein sequence ID" value="AWH86786.1"/>
    <property type="molecule type" value="Genomic_DNA"/>
</dbReference>
<dbReference type="PANTHER" id="PTHR34477">
    <property type="entry name" value="UPF0213 PROTEIN YHBQ"/>
    <property type="match status" value="1"/>
</dbReference>
<sequence>MYKTLGTHNYYVYILTNKIKTVLYIGFTNNMKERLYYHQHPEAFCKAFTTKYKCYNLVYWEHYQDVDIAIDRETQLKKWSRKKKDALITAFNPEWKFLNDEI</sequence>
<dbReference type="PANTHER" id="PTHR34477:SF5">
    <property type="entry name" value="BSL5627 PROTEIN"/>
    <property type="match status" value="1"/>
</dbReference>
<feature type="domain" description="GIY-YIG" evidence="2">
    <location>
        <begin position="8"/>
        <end position="86"/>
    </location>
</feature>
<dbReference type="SUPFAM" id="SSF82771">
    <property type="entry name" value="GIY-YIG endonuclease"/>
    <property type="match status" value="1"/>
</dbReference>
<evidence type="ECO:0000313" key="3">
    <source>
        <dbReference type="EMBL" id="AWH86786.1"/>
    </source>
</evidence>
<keyword evidence="4" id="KW-1185">Reference proteome</keyword>
<dbReference type="CDD" id="cd10448">
    <property type="entry name" value="GIY-YIG_unchar_3"/>
    <property type="match status" value="1"/>
</dbReference>
<dbReference type="Pfam" id="PF01541">
    <property type="entry name" value="GIY-YIG"/>
    <property type="match status" value="1"/>
</dbReference>
<gene>
    <name evidence="3" type="ORF">HYN59_17450</name>
</gene>
<dbReference type="InterPro" id="IPR000305">
    <property type="entry name" value="GIY-YIG_endonuc"/>
</dbReference>
<dbReference type="Proteomes" id="UP000244929">
    <property type="component" value="Chromosome"/>
</dbReference>
<dbReference type="InterPro" id="IPR050190">
    <property type="entry name" value="UPF0213_domain"/>
</dbReference>